<evidence type="ECO:0000313" key="2">
    <source>
        <dbReference type="EMBL" id="KAF2144285.1"/>
    </source>
</evidence>
<name>A0A6A6BLW9_9PEZI</name>
<dbReference type="RefSeq" id="XP_033399997.1">
    <property type="nucleotide sequence ID" value="XM_033540129.1"/>
</dbReference>
<reference evidence="2" key="1">
    <citation type="journal article" date="2020" name="Stud. Mycol.">
        <title>101 Dothideomycetes genomes: a test case for predicting lifestyles and emergence of pathogens.</title>
        <authorList>
            <person name="Haridas S."/>
            <person name="Albert R."/>
            <person name="Binder M."/>
            <person name="Bloem J."/>
            <person name="Labutti K."/>
            <person name="Salamov A."/>
            <person name="Andreopoulos B."/>
            <person name="Baker S."/>
            <person name="Barry K."/>
            <person name="Bills G."/>
            <person name="Bluhm B."/>
            <person name="Cannon C."/>
            <person name="Castanera R."/>
            <person name="Culley D."/>
            <person name="Daum C."/>
            <person name="Ezra D."/>
            <person name="Gonzalez J."/>
            <person name="Henrissat B."/>
            <person name="Kuo A."/>
            <person name="Liang C."/>
            <person name="Lipzen A."/>
            <person name="Lutzoni F."/>
            <person name="Magnuson J."/>
            <person name="Mondo S."/>
            <person name="Nolan M."/>
            <person name="Ohm R."/>
            <person name="Pangilinan J."/>
            <person name="Park H.-J."/>
            <person name="Ramirez L."/>
            <person name="Alfaro M."/>
            <person name="Sun H."/>
            <person name="Tritt A."/>
            <person name="Yoshinaga Y."/>
            <person name="Zwiers L.-H."/>
            <person name="Turgeon B."/>
            <person name="Goodwin S."/>
            <person name="Spatafora J."/>
            <person name="Crous P."/>
            <person name="Grigoriev I."/>
        </authorList>
    </citation>
    <scope>NUCLEOTIDE SEQUENCE</scope>
    <source>
        <strain evidence="2">CBS 121167</strain>
    </source>
</reference>
<feature type="compositionally biased region" description="Low complexity" evidence="1">
    <location>
        <begin position="12"/>
        <end position="35"/>
    </location>
</feature>
<dbReference type="Proteomes" id="UP000799438">
    <property type="component" value="Unassembled WGS sequence"/>
</dbReference>
<feature type="compositionally biased region" description="Polar residues" evidence="1">
    <location>
        <begin position="50"/>
        <end position="59"/>
    </location>
</feature>
<dbReference type="EMBL" id="ML995480">
    <property type="protein sequence ID" value="KAF2144285.1"/>
    <property type="molecule type" value="Genomic_DNA"/>
</dbReference>
<evidence type="ECO:0000256" key="1">
    <source>
        <dbReference type="SAM" id="MobiDB-lite"/>
    </source>
</evidence>
<feature type="region of interest" description="Disordered" evidence="1">
    <location>
        <begin position="1"/>
        <end position="102"/>
    </location>
</feature>
<keyword evidence="3" id="KW-1185">Reference proteome</keyword>
<accession>A0A6A6BLW9</accession>
<dbReference type="GeneID" id="54297625"/>
<protein>
    <submittedName>
        <fullName evidence="2">Uncharacterized protein</fullName>
    </submittedName>
</protein>
<gene>
    <name evidence="2" type="ORF">K452DRAFT_285526</name>
</gene>
<organism evidence="2 3">
    <name type="scientific">Aplosporella prunicola CBS 121167</name>
    <dbReference type="NCBI Taxonomy" id="1176127"/>
    <lineage>
        <taxon>Eukaryota</taxon>
        <taxon>Fungi</taxon>
        <taxon>Dikarya</taxon>
        <taxon>Ascomycota</taxon>
        <taxon>Pezizomycotina</taxon>
        <taxon>Dothideomycetes</taxon>
        <taxon>Dothideomycetes incertae sedis</taxon>
        <taxon>Botryosphaeriales</taxon>
        <taxon>Aplosporellaceae</taxon>
        <taxon>Aplosporella</taxon>
    </lineage>
</organism>
<feature type="compositionally biased region" description="Low complexity" evidence="1">
    <location>
        <begin position="73"/>
        <end position="84"/>
    </location>
</feature>
<proteinExistence type="predicted"/>
<sequence>MQGLEPQLTRQARSFARRPSNSSSSTSTQTRARVSPTPNNSPTHKHALTGQATTHSLAHSLQPDGRPRPPPRAGARAPAAARPRLPGSQPGLVDPGDRSERRPWCVGCFQALRGRSVLRKLAVDARHDALFTTAR</sequence>
<dbReference type="AlphaFoldDB" id="A0A6A6BLW9"/>
<evidence type="ECO:0000313" key="3">
    <source>
        <dbReference type="Proteomes" id="UP000799438"/>
    </source>
</evidence>